<sequence length="154" mass="17991">MIHIALADSQLELEHCFPIMQGLRPHVISVEEFIKRVQQQQEYGYRLAYLKVEDSKRNDQADGLAPDTIKAVAGFRISENLAWGKFLYVDDLVTAATERSKGHGEQLIHWLIDYARQHQCQSFQLDSGVQRFAAHRFYFRHRLEITSYHFTLNL</sequence>
<dbReference type="Gene3D" id="3.40.630.30">
    <property type="match status" value="1"/>
</dbReference>
<reference evidence="2" key="1">
    <citation type="submission" date="2020-05" db="EMBL/GenBank/DDBJ databases">
        <authorList>
            <person name="Zhu T."/>
            <person name="Keshari N."/>
            <person name="Lu X."/>
        </authorList>
    </citation>
    <scope>NUCLEOTIDE SEQUENCE</scope>
    <source>
        <strain evidence="2">NK1-12</strain>
    </source>
</reference>
<dbReference type="InterPro" id="IPR000182">
    <property type="entry name" value="GNAT_dom"/>
</dbReference>
<dbReference type="GO" id="GO:0016747">
    <property type="term" value="F:acyltransferase activity, transferring groups other than amino-acyl groups"/>
    <property type="evidence" value="ECO:0007669"/>
    <property type="project" value="InterPro"/>
</dbReference>
<feature type="domain" description="N-acetyltransferase" evidence="1">
    <location>
        <begin position="2"/>
        <end position="154"/>
    </location>
</feature>
<protein>
    <submittedName>
        <fullName evidence="2">GNAT family N-acetyltransferase</fullName>
    </submittedName>
</protein>
<proteinExistence type="predicted"/>
<evidence type="ECO:0000313" key="2">
    <source>
        <dbReference type="EMBL" id="WNZ22043.1"/>
    </source>
</evidence>
<name>A0AA96WBC2_9CYAN</name>
<dbReference type="AlphaFoldDB" id="A0AA96WBC2"/>
<accession>A0AA96WBC2</accession>
<dbReference type="Pfam" id="PF00583">
    <property type="entry name" value="Acetyltransf_1"/>
    <property type="match status" value="1"/>
</dbReference>
<organism evidence="2">
    <name type="scientific">Leptolyngbya sp. NK1-12</name>
    <dbReference type="NCBI Taxonomy" id="2547451"/>
    <lineage>
        <taxon>Bacteria</taxon>
        <taxon>Bacillati</taxon>
        <taxon>Cyanobacteriota</taxon>
        <taxon>Cyanophyceae</taxon>
        <taxon>Leptolyngbyales</taxon>
        <taxon>Leptolyngbyaceae</taxon>
        <taxon>Leptolyngbya group</taxon>
        <taxon>Leptolyngbya</taxon>
    </lineage>
</organism>
<dbReference type="PROSITE" id="PS51186">
    <property type="entry name" value="GNAT"/>
    <property type="match status" value="1"/>
</dbReference>
<dbReference type="SUPFAM" id="SSF55729">
    <property type="entry name" value="Acyl-CoA N-acyltransferases (Nat)"/>
    <property type="match status" value="1"/>
</dbReference>
<gene>
    <name evidence="2" type="ORF">HJG54_03620</name>
</gene>
<evidence type="ECO:0000259" key="1">
    <source>
        <dbReference type="PROSITE" id="PS51186"/>
    </source>
</evidence>
<dbReference type="InterPro" id="IPR016181">
    <property type="entry name" value="Acyl_CoA_acyltransferase"/>
</dbReference>
<dbReference type="CDD" id="cd04301">
    <property type="entry name" value="NAT_SF"/>
    <property type="match status" value="1"/>
</dbReference>
<dbReference type="EMBL" id="CP053586">
    <property type="protein sequence ID" value="WNZ22043.1"/>
    <property type="molecule type" value="Genomic_DNA"/>
</dbReference>